<evidence type="ECO:0000259" key="6">
    <source>
        <dbReference type="PROSITE" id="PS51233"/>
    </source>
</evidence>
<dbReference type="InterPro" id="IPR001747">
    <property type="entry name" value="Vitellogenin_N"/>
</dbReference>
<comment type="caution">
    <text evidence="3">Lacks conserved residue(s) required for the propagation of feature annotation.</text>
</comment>
<dbReference type="PANTHER" id="PTHR37860:SF2">
    <property type="entry name" value="VITELLOGENIN DOMAIN-CONTAINING PROTEIN"/>
    <property type="match status" value="1"/>
</dbReference>
<dbReference type="SUPFAM" id="SSF48431">
    <property type="entry name" value="Lipovitellin-phosvitin complex, superhelical domain"/>
    <property type="match status" value="1"/>
</dbReference>
<dbReference type="PROSITE" id="PS51211">
    <property type="entry name" value="VITELLOGENIN"/>
    <property type="match status" value="1"/>
</dbReference>
<dbReference type="Gene3D" id="1.25.10.20">
    <property type="entry name" value="Vitellinogen, superhelical"/>
    <property type="match status" value="1"/>
</dbReference>
<sequence length="3690" mass="408039">MGMKGVSGSPTSVLPYQKGVRYTYRYSTTITTTLHGSSAGRNGLALDCVVDIDVVSNCHLMMQIRNPQIKRLSPQKEHSVQRLKSLREALERTRLKFSLRGGKVTALCFQEGEQVWALNIKRALLSMLQTAPVASKLESEEETDVYGTCSSKYERRGPVLLKTRDLRRCQQHRLANFWPHSVALTEDTSVQLELHCAQRHRAAVMEEVNCTETVSMATWSGAAGLVKTQTVSTLLLLRAQPGAPVRADSLGTGVLTDLQFEDEGPVRPGKPRPSTPQKAAQTVRMLCSHTSDPQLVAQEFLQLVFQLKDLSLSQLKTLWQEASFKCRNDWQPLLDALPACGSENCIMLLTELIRNKELEEEQDHSFLTTIALIPHPSPQIIGSINTLLEAPELRSKAMLVGSSLAYQLCRRSSCSELPQVQTFMQALEKSLKDGCDGEEPTRVTELLYTLKSVGNAGLSASTFLPLLNRCILGHSTPPELRLAAIQAFRRFPCSEDRSVLLQLYGSSREDTEVRIAAYQQLMRCPDRDAFEAVKTTLKNETSSQVGSFVWSHLTNVLRSEDPTKQTLIESLPDDIISRDFEAEFLKYSSYSDYTVASGVGVKNVETTLIFSPKSFVPRSASANLTVYFHGRAHNLLEVDLHVENAELLFKNVFGQQTDGEPQNGKQEARRTRRRTDEGHKGEKEACLSSSSSSSSSDYLKQARAMLFGRRKPEIEPKCRVGVKVFGNELSVFTCEDLYNQMNHVSLSVAGLAVKLLKGQEVQLNHRAVLMTEELLLPSLSGVPVKLGINMTSLLSLRLKGNVSYRDTSHFSLSGYIKPNAYVGLSARMGVDSALGQAAVEWVADLRSSTSLDGSVQLQEGQDVRVTLNTPEDLMDVVSLSSRVFQLSGDHREEIKGPKSRVQKTTCTPKTWSKMIGWQLCSNGSYPSPATGLTVPPPGPVHLSLRLLKLDRGLHYYLLEAAYSLHHQRGAWLPREASVHLLLATPQSSVPRDMSLDVAFNPHRFLLRINHPVKTIHIQGQLEQERNTKSGKLELLIDGVRYYIMGLVDTHTFLSEQRTRYHVEAKMAADAHPVILSANVTRGLGRKTSFSATVKNVFRETASLSVALERRRDTSSRQYSVEAELLLPGVVGSRMLGLMEQRGSLWSSVLRLKYGLGGDARQLRQECYTSQRLRSETDSNLTYIMRADHEFYCSSTAPVNHKIHLRHEESSSHVKSALDMSYGKHWDEINNKHTLLLSQSFKNQSTQNHTSYTLEFNLQVPEKNLNYRTQLLHSHLTQFGSESSTHLKINYNNLMPLVAGLHWKSPPKDALQKKWEGSFNMDTPWLYVYTAHKLNQLQRHTLQITSELTASKWLTIRNLILEGFYRDRGREREARLELYSPAATYIQVGGWSIVGKRSLKASASLSSLWTPPLRADVSLEASKSSHTLHMASSYGKQNVSLAAALSAADKSLKKRQVTVKMSFSKPKSPSTDLEFEGVVEELRRDKKMYQKTAMIHLRQPLQSFPQSLLLRETFTVDLLKGLYILESKAGFHGNREVVHTLTLGYRPPSPFVCSALTHPFSSDTVPSDSEICVTVTSNQTHKDVRGRLRVGSKERLTFFGQVQLNPLHSSHQAIKVKANFLHQLQLQLPSSAIMEGDVCWTPKDNNDFDYQARGKLRVERQECQLSVQLNGTSGRVGLYSSLSHPFKSKIPKTVEVKATADVSTVPGRGSSSVYVKADGKDRMMLNAQMSHSLQREDRAVGLRLNLSQSLLPTATELHVDLAANMSSDSVFLRGSFTQGQEALLAQVKGSLKDLQGLQLDLSGDLRHSITNLNILPPVLGLDGALGQSDTLIEGQLRVRVMEAVYSVELRHQQDPGDVLDGDDDDDEQGVVGRTSRDWLCVWSGVEHLCVNVTHQLGNRGRGEIYTRLSHSFHVLDATGVLTNSSAQVRWSQDGGQLSAQAELQTGPEHLKAEFHGGRTNHLIPQWQYSSRLQHQVRALLERGLPSSLQAKAHYQLETDKVDTGLVLYMEDARMVDILFNAGSKNKTALLAASLWQQIQLLEGFIPTSLQMNCTGDATADRLSAQCYGNVADRPVETLLPPQTSVNISITRSGCSTHLSSVLQAEGEQKASLSMSLMCHPHLSLRASVQHSIEAIKTLQFPTHGALLLNVSPALLPGVEVGLELGRCYFRGNLGRIKASQTEAEESSYSANVTSYCPSLQGTVLPVSLALQGLLSVVPCRLTASYSLRADGQDLSLELQQHCRTPHLSGTLIHSFSGLRSQGLPQIVSIEATAPGGPEHAGALVIKVGTCHIRAHRVVEGRGRTRWLWALESTCPVLQAHVNGSVVLDRQGVWTAVLDTDLEGRRGLLRLHARAWPDLSLEAELNHDLPALRGLPKSCRLRVASRFGNLRHDAEALVQMEECSVRAGGAVVSQSGLQGSLVYYNNCTVIQELGGPDRMQASGSLVFSTTSVRSQVSMTVDDAELQTLMSLRKTKDENEASLNLNHSMPLLKKLGFPVKAALAVNSGSHSNGSYFYIFSSSGGNQKLSQELTVVKTSDTTRVKSHFRHMVNYLKKLGIPANNSIQVELGSAEGKALTLQSQFGGQLAGLRFKMKSFPVVKEIRGSMWHSWPWLQDRGLPLSIEGVLSQLQSRAQLTVDGHKLLTSGLNISGADGRLSVRLSCSPLAFNQTRTQQSLDTVLTAQFKDDPVIVSALQLKPLPRTVAVRTLYEARTWSHQIQHAAVWGNQELSLSGLYSAPPAPEMGNQTLKVQITCIPRLTSLEVTLERSPLGRLDSVALGWMRHGQLEQVRPHKARRDPEKMRSFVRASKDLMVKVVQNIPDMLVYLPSQLNVRSQLNRSESSVSGLVEVLSGRRRLWAQGQLAAIESGYRQAFEVKHSYPQSFTSASGFCHVKVKALSLWSCSEETNETKLELKQPFSSALSQLSLHALSHNSQSEQRSSHQTHLSWGSAVPVNVSLSLNKQWQSNSSRGQACALLSAQQMLVSSVKGCVSVGQEGNSYSQNAELRWDNRSVKQGLKYQKGPLGQHSLQVSVGLDRVSPAPCSSHTLLAKVQSNLRDHLEHTVLLGLCPPQPSRIGNWTVEVGGNALSWPRGSALQVQATLDHEEKIWLNGTVEGQCVRTAAGYMNGSDHREDLTVAACVGADRTLKLDVHKRDGGGRSETLGSVSVGAANQRLMLRAGGCLGSLAAAEERVQYLSSRLQSKLLERIRTLQHLLVEFRRQSRDSQLLQELSAVPLHASQRLEALLGHRDRSLLALWRSSSMRHVLTDSLPRVLTLLQHASLLGQQELRRPLATLAGVYQDVKGQRLEAMWREAVLLWTDRLLEVLPALLENPHLRPLSQAGVGTLSVALELAGQHTYQWIETRLATALSGVRKRLASVYKFSPGECSVVVSVPLPPLPWLRMVEAGLMEVLLEEWLLRPLLTLASIRPTAELYRLKRKIMDSPFTHQALLVADQFVVTFDGHLFELPASCPLLLAQDVNAEPSFTLLLRPDPQAFLLIRMNNSTINIQRNGQVKADCNTAVSHAFHSDDGVDVRRRSNVVQVSNQNGGSVSCDLTLEVCSFTLDGWLHGASTGLFGTNDNDAGNDFPSRDGSQAENLEDFINNWQMKPACIKPPAAAESFSKASRSPASCDSLFSSPDSPLSSCFRVVDPVRFLSVCKLSSYRAPCRLASAFVHLCQQNYIPLELPVQCIKA</sequence>
<dbReference type="Pfam" id="PF00094">
    <property type="entry name" value="VWD"/>
    <property type="match status" value="1"/>
</dbReference>
<dbReference type="Pfam" id="PF01347">
    <property type="entry name" value="Vitellogenin_N"/>
    <property type="match status" value="1"/>
</dbReference>
<dbReference type="InterPro" id="IPR015255">
    <property type="entry name" value="Vitellinogen_open_b-sht"/>
</dbReference>
<dbReference type="Pfam" id="PF09172">
    <property type="entry name" value="Vit_open_b-sht"/>
    <property type="match status" value="1"/>
</dbReference>
<evidence type="ECO:0000256" key="1">
    <source>
        <dbReference type="ARBA" id="ARBA00022729"/>
    </source>
</evidence>
<organism evidence="7 8">
    <name type="scientific">Stegastes partitus</name>
    <name type="common">bicolor damselfish</name>
    <dbReference type="NCBI Taxonomy" id="144197"/>
    <lineage>
        <taxon>Eukaryota</taxon>
        <taxon>Metazoa</taxon>
        <taxon>Chordata</taxon>
        <taxon>Craniata</taxon>
        <taxon>Vertebrata</taxon>
        <taxon>Euteleostomi</taxon>
        <taxon>Actinopterygii</taxon>
        <taxon>Neopterygii</taxon>
        <taxon>Teleostei</taxon>
        <taxon>Neoteleostei</taxon>
        <taxon>Acanthomorphata</taxon>
        <taxon>Ovalentaria</taxon>
        <taxon>Pomacentridae</taxon>
        <taxon>Stegastes</taxon>
    </lineage>
</organism>
<evidence type="ECO:0000259" key="5">
    <source>
        <dbReference type="PROSITE" id="PS51211"/>
    </source>
</evidence>
<keyword evidence="1" id="KW-0732">Signal</keyword>
<dbReference type="InterPro" id="IPR015817">
    <property type="entry name" value="Vitellinogen_open_b-sht_sub1"/>
</dbReference>
<evidence type="ECO:0000313" key="8">
    <source>
        <dbReference type="RefSeq" id="XP_008294821.1"/>
    </source>
</evidence>
<dbReference type="Proteomes" id="UP000694891">
    <property type="component" value="Unplaced"/>
</dbReference>
<dbReference type="SMART" id="SM00216">
    <property type="entry name" value="VWD"/>
    <property type="match status" value="1"/>
</dbReference>
<dbReference type="InterPro" id="IPR048484">
    <property type="entry name" value="LOC400499-like"/>
</dbReference>
<dbReference type="GeneID" id="103368252"/>
<dbReference type="InterPro" id="IPR015816">
    <property type="entry name" value="Vitellinogen_b-sht_N"/>
</dbReference>
<dbReference type="Gene3D" id="2.20.80.10">
    <property type="entry name" value="Lipovitellin-phosvitin complex, chain A, domain 4"/>
    <property type="match status" value="1"/>
</dbReference>
<feature type="domain" description="VWFD" evidence="6">
    <location>
        <begin position="3444"/>
        <end position="3609"/>
    </location>
</feature>
<dbReference type="PROSITE" id="PS51233">
    <property type="entry name" value="VWFD"/>
    <property type="match status" value="1"/>
</dbReference>
<feature type="region of interest" description="Disordered" evidence="4">
    <location>
        <begin position="655"/>
        <end position="695"/>
    </location>
</feature>
<dbReference type="PANTHER" id="PTHR37860">
    <property type="entry name" value="AGAP008810-PA"/>
    <property type="match status" value="1"/>
</dbReference>
<feature type="domain" description="Vitellogenin" evidence="5">
    <location>
        <begin position="16"/>
        <end position="620"/>
    </location>
</feature>
<evidence type="ECO:0000256" key="2">
    <source>
        <dbReference type="ARBA" id="ARBA00023180"/>
    </source>
</evidence>
<dbReference type="SMART" id="SM00638">
    <property type="entry name" value="LPD_N"/>
    <property type="match status" value="1"/>
</dbReference>
<dbReference type="Gene3D" id="2.20.50.20">
    <property type="entry name" value="Lipovitellin. Chain A, domain 3"/>
    <property type="match status" value="1"/>
</dbReference>
<protein>
    <submittedName>
        <fullName evidence="8">Uncharacterized protein LOC103368252</fullName>
    </submittedName>
</protein>
<reference evidence="8" key="1">
    <citation type="submission" date="2025-08" db="UniProtKB">
        <authorList>
            <consortium name="RefSeq"/>
        </authorList>
    </citation>
    <scope>IDENTIFICATION</scope>
</reference>
<dbReference type="InterPro" id="IPR011030">
    <property type="entry name" value="Lipovitellin_superhlx_dom"/>
</dbReference>
<dbReference type="InterPro" id="IPR001846">
    <property type="entry name" value="VWF_type-D"/>
</dbReference>
<evidence type="ECO:0000256" key="3">
    <source>
        <dbReference type="PROSITE-ProRule" id="PRU00557"/>
    </source>
</evidence>
<dbReference type="SUPFAM" id="SSF56968">
    <property type="entry name" value="Lipovitellin-phosvitin complex, beta-sheet shell regions"/>
    <property type="match status" value="2"/>
</dbReference>
<feature type="compositionally biased region" description="Basic and acidic residues" evidence="4">
    <location>
        <begin position="666"/>
        <end position="685"/>
    </location>
</feature>
<keyword evidence="7" id="KW-1185">Reference proteome</keyword>
<dbReference type="GO" id="GO:0005319">
    <property type="term" value="F:lipid transporter activity"/>
    <property type="evidence" value="ECO:0007669"/>
    <property type="project" value="InterPro"/>
</dbReference>
<keyword evidence="3" id="KW-1015">Disulfide bond</keyword>
<evidence type="ECO:0000256" key="4">
    <source>
        <dbReference type="SAM" id="MobiDB-lite"/>
    </source>
</evidence>
<dbReference type="Pfam" id="PF21013">
    <property type="entry name" value="LOC400499"/>
    <property type="match status" value="1"/>
</dbReference>
<dbReference type="RefSeq" id="XP_008294821.1">
    <property type="nucleotide sequence ID" value="XM_008296599.1"/>
</dbReference>
<dbReference type="SMART" id="SM01169">
    <property type="entry name" value="DUF1943"/>
    <property type="match status" value="1"/>
</dbReference>
<accession>A0A9Y4N5P0</accession>
<name>A0A9Y4N5P0_9TELE</name>
<dbReference type="Gene3D" id="2.30.230.10">
    <property type="entry name" value="Lipovitellin, beta-sheet shell regions, chain A"/>
    <property type="match status" value="1"/>
</dbReference>
<feature type="disulfide bond" evidence="3">
    <location>
        <begin position="409"/>
        <end position="414"/>
    </location>
</feature>
<dbReference type="InterPro" id="IPR015819">
    <property type="entry name" value="Lipid_transp_b-sht_shell"/>
</dbReference>
<evidence type="ECO:0000313" key="7">
    <source>
        <dbReference type="Proteomes" id="UP000694891"/>
    </source>
</evidence>
<proteinExistence type="predicted"/>
<feature type="compositionally biased region" description="Polar residues" evidence="4">
    <location>
        <begin position="655"/>
        <end position="665"/>
    </location>
</feature>
<keyword evidence="2" id="KW-0325">Glycoprotein</keyword>
<gene>
    <name evidence="8" type="primary">LOC103368252</name>
</gene>